<evidence type="ECO:0000256" key="6">
    <source>
        <dbReference type="ARBA" id="ARBA00022840"/>
    </source>
</evidence>
<evidence type="ECO:0000256" key="3">
    <source>
        <dbReference type="ARBA" id="ARBA00022723"/>
    </source>
</evidence>
<keyword evidence="6 10" id="KW-0067">ATP-binding</keyword>
<evidence type="ECO:0000256" key="1">
    <source>
        <dbReference type="ARBA" id="ARBA00005061"/>
    </source>
</evidence>
<dbReference type="GO" id="GO:0008616">
    <property type="term" value="P:tRNA queuosine(34) biosynthetic process"/>
    <property type="evidence" value="ECO:0007669"/>
    <property type="project" value="UniProtKB-UniRule"/>
</dbReference>
<dbReference type="InterPro" id="IPR018317">
    <property type="entry name" value="QueC"/>
</dbReference>
<organism evidence="11">
    <name type="scientific">Streptomyces sp. R02</name>
    <dbReference type="NCBI Taxonomy" id="3238623"/>
    <lineage>
        <taxon>Bacteria</taxon>
        <taxon>Bacillati</taxon>
        <taxon>Actinomycetota</taxon>
        <taxon>Actinomycetes</taxon>
        <taxon>Kitasatosporales</taxon>
        <taxon>Streptomycetaceae</taxon>
        <taxon>Streptomyces</taxon>
    </lineage>
</organism>
<dbReference type="EMBL" id="CP163429">
    <property type="protein sequence ID" value="XDP96224.1"/>
    <property type="molecule type" value="Genomic_DNA"/>
</dbReference>
<dbReference type="AlphaFoldDB" id="A0AB39LRC7"/>
<proteinExistence type="inferred from homology"/>
<dbReference type="GO" id="GO:0005524">
    <property type="term" value="F:ATP binding"/>
    <property type="evidence" value="ECO:0007669"/>
    <property type="project" value="UniProtKB-UniRule"/>
</dbReference>
<accession>A0AB39LRC7</accession>
<evidence type="ECO:0000256" key="5">
    <source>
        <dbReference type="ARBA" id="ARBA00022833"/>
    </source>
</evidence>
<keyword evidence="2 10" id="KW-0436">Ligase</keyword>
<reference evidence="11" key="1">
    <citation type="submission" date="2024-07" db="EMBL/GenBank/DDBJ databases">
        <authorList>
            <person name="Yu S.T."/>
        </authorList>
    </citation>
    <scope>NUCLEOTIDE SEQUENCE</scope>
    <source>
        <strain evidence="11">R02</strain>
    </source>
</reference>
<name>A0AB39LRC7_9ACTN</name>
<gene>
    <name evidence="10 11" type="primary">queC</name>
    <name evidence="11" type="ORF">AB5J57_23090</name>
</gene>
<dbReference type="NCBIfam" id="TIGR00364">
    <property type="entry name" value="7-cyano-7-deazaguanine synthase QueC"/>
    <property type="match status" value="1"/>
</dbReference>
<comment type="similarity">
    <text evidence="7 10">Belongs to the QueC family.</text>
</comment>
<dbReference type="GO" id="GO:0008270">
    <property type="term" value="F:zinc ion binding"/>
    <property type="evidence" value="ECO:0007669"/>
    <property type="project" value="UniProtKB-UniRule"/>
</dbReference>
<dbReference type="EC" id="6.3.4.20" evidence="8 10"/>
<dbReference type="HAMAP" id="MF_01633">
    <property type="entry name" value="QueC"/>
    <property type="match status" value="1"/>
</dbReference>
<comment type="cofactor">
    <cofactor evidence="10">
        <name>Zn(2+)</name>
        <dbReference type="ChEBI" id="CHEBI:29105"/>
    </cofactor>
    <text evidence="10">Binds 1 zinc ion per subunit.</text>
</comment>
<keyword evidence="4 10" id="KW-0547">Nucleotide-binding</keyword>
<evidence type="ECO:0000256" key="8">
    <source>
        <dbReference type="ARBA" id="ARBA00039149"/>
    </source>
</evidence>
<dbReference type="PANTHER" id="PTHR42914:SF1">
    <property type="entry name" value="7-CYANO-7-DEAZAGUANINE SYNTHASE"/>
    <property type="match status" value="1"/>
</dbReference>
<feature type="binding site" evidence="10">
    <location>
        <position position="207"/>
    </location>
    <ligand>
        <name>Zn(2+)</name>
        <dbReference type="ChEBI" id="CHEBI:29105"/>
    </ligand>
</feature>
<evidence type="ECO:0000256" key="4">
    <source>
        <dbReference type="ARBA" id="ARBA00022741"/>
    </source>
</evidence>
<keyword evidence="5 10" id="KW-0862">Zinc</keyword>
<evidence type="ECO:0000256" key="9">
    <source>
        <dbReference type="ARBA" id="ARBA00047890"/>
    </source>
</evidence>
<comment type="function">
    <text evidence="10">Catalyzes the ATP-dependent conversion of 7-carboxy-7-deazaguanine (CDG) to 7-cyano-7-deazaguanine (preQ(0)).</text>
</comment>
<feature type="binding site" evidence="10">
    <location>
        <begin position="9"/>
        <end position="19"/>
    </location>
    <ligand>
        <name>ATP</name>
        <dbReference type="ChEBI" id="CHEBI:30616"/>
    </ligand>
</feature>
<comment type="catalytic activity">
    <reaction evidence="9 10">
        <text>7-carboxy-7-carbaguanine + NH4(+) + 2 ATP = 7-cyano-7-carbaguanine + 2 AMP + 2 diphosphate + 2 H(+)</text>
        <dbReference type="Rhea" id="RHEA:27982"/>
        <dbReference type="ChEBI" id="CHEBI:15378"/>
        <dbReference type="ChEBI" id="CHEBI:28938"/>
        <dbReference type="ChEBI" id="CHEBI:30616"/>
        <dbReference type="ChEBI" id="CHEBI:33019"/>
        <dbReference type="ChEBI" id="CHEBI:45075"/>
        <dbReference type="ChEBI" id="CHEBI:61036"/>
        <dbReference type="ChEBI" id="CHEBI:456215"/>
        <dbReference type="EC" id="6.3.4.20"/>
    </reaction>
</comment>
<keyword evidence="10" id="KW-0671">Queuosine biosynthesis</keyword>
<dbReference type="PANTHER" id="PTHR42914">
    <property type="entry name" value="7-CYANO-7-DEAZAGUANINE SYNTHASE"/>
    <property type="match status" value="1"/>
</dbReference>
<evidence type="ECO:0000313" key="11">
    <source>
        <dbReference type="EMBL" id="XDP96224.1"/>
    </source>
</evidence>
<evidence type="ECO:0000256" key="10">
    <source>
        <dbReference type="HAMAP-Rule" id="MF_01633"/>
    </source>
</evidence>
<sequence>MDRPAIVLLSGGLDSTTVLAIAKDQGFTPYALSFRYGQRHSIELEAAQRVAQAQGVARHVIADIDLRVFGGSALTADIEVPKHESLADVEEAGVPITYVPARNTIFLSFALAFAETVGASDIFTGVTAVDYSGYPDCRPEYMEAFATMANLATKAGIEGTSKITLHSPLIALSKADIVREGLRLSVDYSLTSSCYDPDEQGRACGKCDTCLLRLKGFAEAGVTDPVRYQSA</sequence>
<feature type="binding site" evidence="10">
    <location>
        <position position="210"/>
    </location>
    <ligand>
        <name>Zn(2+)</name>
        <dbReference type="ChEBI" id="CHEBI:29105"/>
    </ligand>
</feature>
<feature type="binding site" evidence="10">
    <location>
        <position position="194"/>
    </location>
    <ligand>
        <name>Zn(2+)</name>
        <dbReference type="ChEBI" id="CHEBI:29105"/>
    </ligand>
</feature>
<dbReference type="RefSeq" id="WP_369158500.1">
    <property type="nucleotide sequence ID" value="NZ_CP163429.1"/>
</dbReference>
<keyword evidence="3 10" id="KW-0479">Metal-binding</keyword>
<dbReference type="SUPFAM" id="SSF52402">
    <property type="entry name" value="Adenine nucleotide alpha hydrolases-like"/>
    <property type="match status" value="1"/>
</dbReference>
<protein>
    <recommendedName>
        <fullName evidence="8 10">7-cyano-7-deazaguanine synthase</fullName>
        <ecNumber evidence="8 10">6.3.4.20</ecNumber>
    </recommendedName>
    <alternativeName>
        <fullName evidence="10">7-cyano-7-carbaguanine synthase</fullName>
    </alternativeName>
    <alternativeName>
        <fullName evidence="10">PreQ(0) synthase</fullName>
    </alternativeName>
    <alternativeName>
        <fullName evidence="10">Queuosine biosynthesis protein QueC</fullName>
    </alternativeName>
</protein>
<dbReference type="Pfam" id="PF06508">
    <property type="entry name" value="QueC"/>
    <property type="match status" value="1"/>
</dbReference>
<evidence type="ECO:0000256" key="7">
    <source>
        <dbReference type="ARBA" id="ARBA00037993"/>
    </source>
</evidence>
<comment type="pathway">
    <text evidence="1 10">Purine metabolism; 7-cyano-7-deazaguanine biosynthesis.</text>
</comment>
<dbReference type="InterPro" id="IPR014729">
    <property type="entry name" value="Rossmann-like_a/b/a_fold"/>
</dbReference>
<dbReference type="CDD" id="cd01995">
    <property type="entry name" value="QueC-like"/>
    <property type="match status" value="1"/>
</dbReference>
<evidence type="ECO:0000256" key="2">
    <source>
        <dbReference type="ARBA" id="ARBA00022598"/>
    </source>
</evidence>
<dbReference type="Gene3D" id="3.40.50.620">
    <property type="entry name" value="HUPs"/>
    <property type="match status" value="1"/>
</dbReference>
<dbReference type="PIRSF" id="PIRSF006293">
    <property type="entry name" value="ExsB"/>
    <property type="match status" value="1"/>
</dbReference>
<dbReference type="GO" id="GO:0016879">
    <property type="term" value="F:ligase activity, forming carbon-nitrogen bonds"/>
    <property type="evidence" value="ECO:0007669"/>
    <property type="project" value="UniProtKB-UniRule"/>
</dbReference>
<feature type="binding site" evidence="10">
    <location>
        <position position="204"/>
    </location>
    <ligand>
        <name>Zn(2+)</name>
        <dbReference type="ChEBI" id="CHEBI:29105"/>
    </ligand>
</feature>